<evidence type="ECO:0000256" key="1">
    <source>
        <dbReference type="ARBA" id="ARBA00001966"/>
    </source>
</evidence>
<keyword evidence="5" id="KW-0408">Iron</keyword>
<keyword evidence="2" id="KW-0004">4Fe-4S</keyword>
<dbReference type="Gene3D" id="3.30.70.20">
    <property type="match status" value="1"/>
</dbReference>
<dbReference type="NCBIfam" id="TIGR02179">
    <property type="entry name" value="PorD_KorD"/>
    <property type="match status" value="1"/>
</dbReference>
<evidence type="ECO:0000256" key="2">
    <source>
        <dbReference type="ARBA" id="ARBA00022485"/>
    </source>
</evidence>
<evidence type="ECO:0000256" key="5">
    <source>
        <dbReference type="ARBA" id="ARBA00023004"/>
    </source>
</evidence>
<organism evidence="8 9">
    <name type="scientific">Tectimicrobiota bacterium</name>
    <dbReference type="NCBI Taxonomy" id="2528274"/>
    <lineage>
        <taxon>Bacteria</taxon>
        <taxon>Pseudomonadati</taxon>
        <taxon>Nitrospinota/Tectimicrobiota group</taxon>
        <taxon>Candidatus Tectimicrobiota</taxon>
    </lineage>
</organism>
<feature type="domain" description="4Fe-4S ferredoxin-type" evidence="7">
    <location>
        <begin position="38"/>
        <end position="67"/>
    </location>
</feature>
<keyword evidence="6" id="KW-0411">Iron-sulfur</keyword>
<evidence type="ECO:0000313" key="8">
    <source>
        <dbReference type="EMBL" id="MBI4596575.1"/>
    </source>
</evidence>
<dbReference type="InterPro" id="IPR011898">
    <property type="entry name" value="PorD_KorD"/>
</dbReference>
<keyword evidence="4" id="KW-0677">Repeat</keyword>
<dbReference type="PANTHER" id="PTHR43724">
    <property type="entry name" value="PYRUVATE SYNTHASE SUBUNIT PORD"/>
    <property type="match status" value="1"/>
</dbReference>
<dbReference type="GO" id="GO:0051539">
    <property type="term" value="F:4 iron, 4 sulfur cluster binding"/>
    <property type="evidence" value="ECO:0007669"/>
    <property type="project" value="UniProtKB-KW"/>
</dbReference>
<gene>
    <name evidence="8" type="ORF">HY730_09425</name>
</gene>
<dbReference type="EMBL" id="JACQWF010000410">
    <property type="protein sequence ID" value="MBI4596575.1"/>
    <property type="molecule type" value="Genomic_DNA"/>
</dbReference>
<reference evidence="8" key="1">
    <citation type="submission" date="2020-07" db="EMBL/GenBank/DDBJ databases">
        <title>Huge and variable diversity of episymbiotic CPR bacteria and DPANN archaea in groundwater ecosystems.</title>
        <authorList>
            <person name="He C.Y."/>
            <person name="Keren R."/>
            <person name="Whittaker M."/>
            <person name="Farag I.F."/>
            <person name="Doudna J."/>
            <person name="Cate J.H.D."/>
            <person name="Banfield J.F."/>
        </authorList>
    </citation>
    <scope>NUCLEOTIDE SEQUENCE</scope>
    <source>
        <strain evidence="8">NC_groundwater_1482_Ag_S-0.65um_47_24</strain>
    </source>
</reference>
<evidence type="ECO:0000259" key="7">
    <source>
        <dbReference type="PROSITE" id="PS51379"/>
    </source>
</evidence>
<sequence>MKPWTWRVFTPYIIYETCKKCHLCIDYCPEGVITESEKGPVIDYRLCKGCRVCVVECPFEAIKVEREETE</sequence>
<dbReference type="GO" id="GO:0016625">
    <property type="term" value="F:oxidoreductase activity, acting on the aldehyde or oxo group of donors, iron-sulfur protein as acceptor"/>
    <property type="evidence" value="ECO:0007669"/>
    <property type="project" value="InterPro"/>
</dbReference>
<dbReference type="SUPFAM" id="SSF54862">
    <property type="entry name" value="4Fe-4S ferredoxins"/>
    <property type="match status" value="1"/>
</dbReference>
<feature type="domain" description="4Fe-4S ferredoxin-type" evidence="7">
    <location>
        <begin position="9"/>
        <end position="37"/>
    </location>
</feature>
<dbReference type="Pfam" id="PF00037">
    <property type="entry name" value="Fer4"/>
    <property type="match status" value="2"/>
</dbReference>
<protein>
    <submittedName>
        <fullName evidence="8">4Fe-4S binding protein</fullName>
    </submittedName>
</protein>
<proteinExistence type="predicted"/>
<comment type="caution">
    <text evidence="8">The sequence shown here is derived from an EMBL/GenBank/DDBJ whole genome shotgun (WGS) entry which is preliminary data.</text>
</comment>
<dbReference type="PANTHER" id="PTHR43724:SF1">
    <property type="entry name" value="PYRUVATE SYNTHASE SUBUNIT PORD"/>
    <property type="match status" value="1"/>
</dbReference>
<name>A0A933GNW7_UNCTE</name>
<dbReference type="Proteomes" id="UP000772181">
    <property type="component" value="Unassembled WGS sequence"/>
</dbReference>
<evidence type="ECO:0000313" key="9">
    <source>
        <dbReference type="Proteomes" id="UP000772181"/>
    </source>
</evidence>
<dbReference type="PROSITE" id="PS51379">
    <property type="entry name" value="4FE4S_FER_2"/>
    <property type="match status" value="2"/>
</dbReference>
<evidence type="ECO:0000256" key="3">
    <source>
        <dbReference type="ARBA" id="ARBA00022723"/>
    </source>
</evidence>
<evidence type="ECO:0000256" key="6">
    <source>
        <dbReference type="ARBA" id="ARBA00023014"/>
    </source>
</evidence>
<evidence type="ECO:0000256" key="4">
    <source>
        <dbReference type="ARBA" id="ARBA00022737"/>
    </source>
</evidence>
<dbReference type="InterPro" id="IPR017896">
    <property type="entry name" value="4Fe4S_Fe-S-bd"/>
</dbReference>
<dbReference type="AlphaFoldDB" id="A0A933GNW7"/>
<accession>A0A933GNW7</accession>
<keyword evidence="3" id="KW-0479">Metal-binding</keyword>
<dbReference type="PROSITE" id="PS00198">
    <property type="entry name" value="4FE4S_FER_1"/>
    <property type="match status" value="1"/>
</dbReference>
<comment type="cofactor">
    <cofactor evidence="1">
        <name>[4Fe-4S] cluster</name>
        <dbReference type="ChEBI" id="CHEBI:49883"/>
    </cofactor>
</comment>
<dbReference type="InterPro" id="IPR017900">
    <property type="entry name" value="4Fe4S_Fe_S_CS"/>
</dbReference>
<dbReference type="GO" id="GO:0046872">
    <property type="term" value="F:metal ion binding"/>
    <property type="evidence" value="ECO:0007669"/>
    <property type="project" value="UniProtKB-KW"/>
</dbReference>